<comment type="caution">
    <text evidence="2">The sequence shown here is derived from an EMBL/GenBank/DDBJ whole genome shotgun (WGS) entry which is preliminary data.</text>
</comment>
<dbReference type="AlphaFoldDB" id="A0A351U2B1"/>
<organism evidence="2 3">
    <name type="scientific">Syntrophorhabdus aromaticivorans</name>
    <dbReference type="NCBI Taxonomy" id="328301"/>
    <lineage>
        <taxon>Bacteria</taxon>
        <taxon>Pseudomonadati</taxon>
        <taxon>Thermodesulfobacteriota</taxon>
        <taxon>Syntrophorhabdia</taxon>
        <taxon>Syntrophorhabdales</taxon>
        <taxon>Syntrophorhabdaceae</taxon>
        <taxon>Syntrophorhabdus</taxon>
    </lineage>
</organism>
<dbReference type="PANTHER" id="PTHR34406">
    <property type="entry name" value="PROTEIN YCEI"/>
    <property type="match status" value="1"/>
</dbReference>
<name>A0A351U2B1_9BACT</name>
<evidence type="ECO:0000259" key="1">
    <source>
        <dbReference type="SMART" id="SM00867"/>
    </source>
</evidence>
<gene>
    <name evidence="2" type="ORF">GXY80_00755</name>
</gene>
<accession>A0A351U2B1</accession>
<dbReference type="Proteomes" id="UP000777265">
    <property type="component" value="Unassembled WGS sequence"/>
</dbReference>
<dbReference type="PANTHER" id="PTHR34406:SF1">
    <property type="entry name" value="PROTEIN YCEI"/>
    <property type="match status" value="1"/>
</dbReference>
<dbReference type="Gene3D" id="2.40.128.110">
    <property type="entry name" value="Lipid/polyisoprenoid-binding, YceI-like"/>
    <property type="match status" value="1"/>
</dbReference>
<evidence type="ECO:0000313" key="2">
    <source>
        <dbReference type="EMBL" id="NLW33999.1"/>
    </source>
</evidence>
<evidence type="ECO:0000313" key="3">
    <source>
        <dbReference type="Proteomes" id="UP000777265"/>
    </source>
</evidence>
<sequence>MLTWNLDPDHTVAEFTVRHMMVTWVHGQFNRISGILVFDPANTSASSLEVEIDAAGLYTGIEKRDDHLRSPDFLDVEKYPRITFKSTYVCPAGLDHAKVTGDLTIRDITRPVILDVRWAGPSHFVDDNETFTTYGFRARAEVNREDFGMTWNMEMENKGFMVGKHVFITLNSEADLVSGEKPSGE</sequence>
<reference evidence="2" key="1">
    <citation type="journal article" date="2020" name="Biotechnol. Biofuels">
        <title>New insights from the biogas microbiome by comprehensive genome-resolved metagenomics of nearly 1600 species originating from multiple anaerobic digesters.</title>
        <authorList>
            <person name="Campanaro S."/>
            <person name="Treu L."/>
            <person name="Rodriguez-R L.M."/>
            <person name="Kovalovszki A."/>
            <person name="Ziels R.M."/>
            <person name="Maus I."/>
            <person name="Zhu X."/>
            <person name="Kougias P.G."/>
            <person name="Basile A."/>
            <person name="Luo G."/>
            <person name="Schluter A."/>
            <person name="Konstantinidis K.T."/>
            <person name="Angelidaki I."/>
        </authorList>
    </citation>
    <scope>NUCLEOTIDE SEQUENCE</scope>
    <source>
        <strain evidence="2">AS06rmzACSIP_7</strain>
    </source>
</reference>
<dbReference type="SUPFAM" id="SSF101874">
    <property type="entry name" value="YceI-like"/>
    <property type="match status" value="1"/>
</dbReference>
<dbReference type="InterPro" id="IPR007372">
    <property type="entry name" value="Lipid/polyisoprenoid-bd_YceI"/>
</dbReference>
<protein>
    <submittedName>
        <fullName evidence="2">YceI family protein</fullName>
    </submittedName>
</protein>
<reference evidence="2" key="2">
    <citation type="submission" date="2020-01" db="EMBL/GenBank/DDBJ databases">
        <authorList>
            <person name="Campanaro S."/>
        </authorList>
    </citation>
    <scope>NUCLEOTIDE SEQUENCE</scope>
    <source>
        <strain evidence="2">AS06rmzACSIP_7</strain>
    </source>
</reference>
<dbReference type="Pfam" id="PF04264">
    <property type="entry name" value="YceI"/>
    <property type="match status" value="1"/>
</dbReference>
<dbReference type="EMBL" id="JAAYEE010000016">
    <property type="protein sequence ID" value="NLW33999.1"/>
    <property type="molecule type" value="Genomic_DNA"/>
</dbReference>
<dbReference type="InterPro" id="IPR036761">
    <property type="entry name" value="TTHA0802/YceI-like_sf"/>
</dbReference>
<dbReference type="SMART" id="SM00867">
    <property type="entry name" value="YceI"/>
    <property type="match status" value="1"/>
</dbReference>
<feature type="domain" description="Lipid/polyisoprenoid-binding YceI-like" evidence="1">
    <location>
        <begin position="3"/>
        <end position="175"/>
    </location>
</feature>
<proteinExistence type="predicted"/>